<comment type="similarity">
    <text evidence="2 4">Belongs to the GerABKA family.</text>
</comment>
<organism evidence="7 8">
    <name type="scientific">Mesobacillus campisalis</name>
    <dbReference type="NCBI Taxonomy" id="1408103"/>
    <lineage>
        <taxon>Bacteria</taxon>
        <taxon>Bacillati</taxon>
        <taxon>Bacillota</taxon>
        <taxon>Bacilli</taxon>
        <taxon>Bacillales</taxon>
        <taxon>Bacillaceae</taxon>
        <taxon>Mesobacillus</taxon>
    </lineage>
</organism>
<feature type="transmembrane region" description="Helical" evidence="6">
    <location>
        <begin position="300"/>
        <end position="322"/>
    </location>
</feature>
<dbReference type="AlphaFoldDB" id="A0A0M2T128"/>
<dbReference type="Pfam" id="PF03323">
    <property type="entry name" value="GerA"/>
    <property type="match status" value="1"/>
</dbReference>
<dbReference type="GO" id="GO:0009847">
    <property type="term" value="P:spore germination"/>
    <property type="evidence" value="ECO:0007669"/>
    <property type="project" value="UniProtKB-UniRule"/>
</dbReference>
<feature type="transmembrane region" description="Helical" evidence="6">
    <location>
        <begin position="423"/>
        <end position="447"/>
    </location>
</feature>
<gene>
    <name evidence="7" type="ORF">WQ57_07965</name>
</gene>
<evidence type="ECO:0000256" key="5">
    <source>
        <dbReference type="SAM" id="MobiDB-lite"/>
    </source>
</evidence>
<evidence type="ECO:0000256" key="4">
    <source>
        <dbReference type="PIRNR" id="PIRNR005690"/>
    </source>
</evidence>
<dbReference type="RefSeq" id="WP_046523221.1">
    <property type="nucleotide sequence ID" value="NZ_LAYY01000007.1"/>
</dbReference>
<evidence type="ECO:0000256" key="2">
    <source>
        <dbReference type="ARBA" id="ARBA00005278"/>
    </source>
</evidence>
<dbReference type="InterPro" id="IPR004995">
    <property type="entry name" value="Spore_Ger"/>
</dbReference>
<feature type="region of interest" description="Disordered" evidence="5">
    <location>
        <begin position="492"/>
        <end position="520"/>
    </location>
</feature>
<sequence>MKLNKPKSAKKAELHTDNTERLISAELNANIDILKELFKDCSDIVFRMFKAGAQRAYMVFVDGLVDSNTLQFHVLEQLEESEGEHFTVERVKDRLISAGTVNDTDKLDELVKQILGGNTGVLIDGLDAALIIDAKGGARRSVSEPETETAIRGSREGFTESLRVNTSLLRHKIRSNRLKVLSKTLGEETQTNIAIVYIEGLAAPELLDEVMNRLENIKIDGILESGYIEELIEDDTWSVFPQIQNTERPDTLAGNLLEGRVGIIVDGTPFALVLPATFWQFMQASEDYYHRFHISVFLRILRLIFIFIALLLPALYVAVTTYHQEMIPTNLLFSVAASREAIPFPAFIEALIMEISFEALREAGIRLPKLVGQAVSILGALVIGQAAVEAGIVSAPMVIIVSMTGIASFTIPRFNMSISIRLLRFPIMILAGMFGLFGIVLGTTFILTHLVKLRSFGVPYFAPLAPLNLRELKDVFIRAPWWALEKRPSQTIKGDLQRQRMHSKPSKPKKEGKDVEGGSA</sequence>
<dbReference type="PATRIC" id="fig|1408103.3.peg.1796"/>
<feature type="transmembrane region" description="Helical" evidence="6">
    <location>
        <begin position="393"/>
        <end position="411"/>
    </location>
</feature>
<name>A0A0M2T128_9BACI</name>
<reference evidence="7 8" key="1">
    <citation type="submission" date="2015-04" db="EMBL/GenBank/DDBJ databases">
        <title>Taxonomic description and genome sequence of Bacillus campisalis sp. nov., a novel member of the genus Bacillus isolated from solar saltern.</title>
        <authorList>
            <person name="Mathan Kumar R."/>
            <person name="Kaur G."/>
            <person name="Kumar A."/>
            <person name="Singh N.K."/>
            <person name="Kaur N."/>
            <person name="Kumar N."/>
            <person name="Mayilraj S."/>
        </authorList>
    </citation>
    <scope>NUCLEOTIDE SEQUENCE [LARGE SCALE GENOMIC DNA]</scope>
    <source>
        <strain evidence="7 8">SA2-6</strain>
    </source>
</reference>
<protein>
    <submittedName>
        <fullName evidence="7">Membrane protein</fullName>
    </submittedName>
</protein>
<evidence type="ECO:0000256" key="1">
    <source>
        <dbReference type="ARBA" id="ARBA00004141"/>
    </source>
</evidence>
<keyword evidence="8" id="KW-1185">Reference proteome</keyword>
<comment type="caution">
    <text evidence="7">The sequence shown here is derived from an EMBL/GenBank/DDBJ whole genome shotgun (WGS) entry which is preliminary data.</text>
</comment>
<keyword evidence="6" id="KW-1133">Transmembrane helix</keyword>
<dbReference type="OrthoDB" id="9772630at2"/>
<dbReference type="PANTHER" id="PTHR22550:SF5">
    <property type="entry name" value="LEUCINE ZIPPER PROTEIN 4"/>
    <property type="match status" value="1"/>
</dbReference>
<dbReference type="InterPro" id="IPR050768">
    <property type="entry name" value="UPF0353/GerABKA_families"/>
</dbReference>
<evidence type="ECO:0000256" key="6">
    <source>
        <dbReference type="SAM" id="Phobius"/>
    </source>
</evidence>
<keyword evidence="3 4" id="KW-0472">Membrane</keyword>
<dbReference type="EMBL" id="LAYY01000007">
    <property type="protein sequence ID" value="KKK38530.1"/>
    <property type="molecule type" value="Genomic_DNA"/>
</dbReference>
<comment type="subcellular location">
    <subcellularLocation>
        <location evidence="4">Cell membrane</location>
    </subcellularLocation>
    <subcellularLocation>
        <location evidence="1">Membrane</location>
        <topology evidence="1">Multi-pass membrane protein</topology>
    </subcellularLocation>
</comment>
<dbReference type="PANTHER" id="PTHR22550">
    <property type="entry name" value="SPORE GERMINATION PROTEIN"/>
    <property type="match status" value="1"/>
</dbReference>
<evidence type="ECO:0000313" key="7">
    <source>
        <dbReference type="EMBL" id="KKK38530.1"/>
    </source>
</evidence>
<evidence type="ECO:0000313" key="8">
    <source>
        <dbReference type="Proteomes" id="UP000034166"/>
    </source>
</evidence>
<keyword evidence="6" id="KW-0812">Transmembrane</keyword>
<evidence type="ECO:0000256" key="3">
    <source>
        <dbReference type="ARBA" id="ARBA00023136"/>
    </source>
</evidence>
<dbReference type="PIRSF" id="PIRSF005690">
    <property type="entry name" value="GerBA"/>
    <property type="match status" value="1"/>
</dbReference>
<dbReference type="Proteomes" id="UP000034166">
    <property type="component" value="Unassembled WGS sequence"/>
</dbReference>
<dbReference type="GO" id="GO:0005886">
    <property type="term" value="C:plasma membrane"/>
    <property type="evidence" value="ECO:0007669"/>
    <property type="project" value="UniProtKB-SubCell"/>
</dbReference>
<accession>A0A0M2T128</accession>
<feature type="compositionally biased region" description="Basic and acidic residues" evidence="5">
    <location>
        <begin position="508"/>
        <end position="520"/>
    </location>
</feature>
<proteinExistence type="inferred from homology"/>